<dbReference type="InterPro" id="IPR014016">
    <property type="entry name" value="UvrD-like_ATP-bd"/>
</dbReference>
<evidence type="ECO:0000256" key="13">
    <source>
        <dbReference type="ARBA" id="ARBA00048988"/>
    </source>
</evidence>
<dbReference type="PANTHER" id="PTHR11070">
    <property type="entry name" value="UVRD / RECB / PCRA DNA HELICASE FAMILY MEMBER"/>
    <property type="match status" value="1"/>
</dbReference>
<evidence type="ECO:0000256" key="7">
    <source>
        <dbReference type="ARBA" id="ARBA00022840"/>
    </source>
</evidence>
<evidence type="ECO:0000256" key="12">
    <source>
        <dbReference type="ARBA" id="ARBA00034808"/>
    </source>
</evidence>
<dbReference type="Pfam" id="PF13361">
    <property type="entry name" value="UvrD_C"/>
    <property type="match status" value="2"/>
</dbReference>
<accession>W9G2S6</accession>
<name>W9G2S6_9MICO</name>
<keyword evidence="1" id="KW-0540">Nuclease</keyword>
<evidence type="ECO:0000256" key="3">
    <source>
        <dbReference type="ARBA" id="ARBA00022763"/>
    </source>
</evidence>
<feature type="domain" description="UvrD-like helicase C-terminal" evidence="16">
    <location>
        <begin position="356"/>
        <end position="708"/>
    </location>
</feature>
<dbReference type="PROSITE" id="PS51198">
    <property type="entry name" value="UVRD_HELICASE_ATP_BIND"/>
    <property type="match status" value="1"/>
</dbReference>
<reference evidence="17 18" key="1">
    <citation type="submission" date="2013-08" db="EMBL/GenBank/DDBJ databases">
        <title>Intrasporangium oryzae NRRL B-24470.</title>
        <authorList>
            <person name="Liu H."/>
            <person name="Wang G."/>
        </authorList>
    </citation>
    <scope>NUCLEOTIDE SEQUENCE [LARGE SCALE GENOMIC DNA]</scope>
    <source>
        <strain evidence="17 18">NRRL B-24470</strain>
    </source>
</reference>
<organism evidence="17 18">
    <name type="scientific">Intrasporangium oryzae NRRL B-24470</name>
    <dbReference type="NCBI Taxonomy" id="1386089"/>
    <lineage>
        <taxon>Bacteria</taxon>
        <taxon>Bacillati</taxon>
        <taxon>Actinomycetota</taxon>
        <taxon>Actinomycetes</taxon>
        <taxon>Micrococcales</taxon>
        <taxon>Intrasporangiaceae</taxon>
        <taxon>Intrasporangium</taxon>
    </lineage>
</organism>
<dbReference type="EC" id="5.6.2.4" evidence="12"/>
<keyword evidence="18" id="KW-1185">Reference proteome</keyword>
<dbReference type="InterPro" id="IPR011335">
    <property type="entry name" value="Restrct_endonuc-II-like"/>
</dbReference>
<keyword evidence="5 14" id="KW-0347">Helicase</keyword>
<keyword evidence="2 14" id="KW-0547">Nucleotide-binding</keyword>
<dbReference type="GO" id="GO:0005829">
    <property type="term" value="C:cytosol"/>
    <property type="evidence" value="ECO:0007669"/>
    <property type="project" value="TreeGrafter"/>
</dbReference>
<dbReference type="GO" id="GO:0005524">
    <property type="term" value="F:ATP binding"/>
    <property type="evidence" value="ECO:0007669"/>
    <property type="project" value="UniProtKB-UniRule"/>
</dbReference>
<dbReference type="GO" id="GO:0043138">
    <property type="term" value="F:3'-5' DNA helicase activity"/>
    <property type="evidence" value="ECO:0007669"/>
    <property type="project" value="UniProtKB-EC"/>
</dbReference>
<evidence type="ECO:0000256" key="2">
    <source>
        <dbReference type="ARBA" id="ARBA00022741"/>
    </source>
</evidence>
<dbReference type="Gene3D" id="3.40.50.300">
    <property type="entry name" value="P-loop containing nucleotide triphosphate hydrolases"/>
    <property type="match status" value="4"/>
</dbReference>
<dbReference type="PANTHER" id="PTHR11070:SF55">
    <property type="entry name" value="DNA 3'-5' HELICASE"/>
    <property type="match status" value="1"/>
</dbReference>
<evidence type="ECO:0000256" key="1">
    <source>
        <dbReference type="ARBA" id="ARBA00022722"/>
    </source>
</evidence>
<dbReference type="SUPFAM" id="SSF52980">
    <property type="entry name" value="Restriction endonuclease-like"/>
    <property type="match status" value="1"/>
</dbReference>
<evidence type="ECO:0000256" key="9">
    <source>
        <dbReference type="ARBA" id="ARBA00023204"/>
    </source>
</evidence>
<feature type="binding site" evidence="14">
    <location>
        <begin position="38"/>
        <end position="45"/>
    </location>
    <ligand>
        <name>ATP</name>
        <dbReference type="ChEBI" id="CHEBI:30616"/>
    </ligand>
</feature>
<dbReference type="PATRIC" id="fig|1386089.3.peg.3459"/>
<evidence type="ECO:0000313" key="17">
    <source>
        <dbReference type="EMBL" id="EWT00305.1"/>
    </source>
</evidence>
<sequence>MSPRYSALDIARALDKPEPTPEQQAVIESGPRPLLVVAGAGSGKTETMAARVVWLVANGLVEPDQVLGLTFTRKAAAELSQRITQRLRALVRAGLWTPPADDGTGAEVLGGTPTVSTYHAYAGRLVREHALRVGIEPEFRMLTEAGAWQLAAEAVSRYDGPMDEVTKAESTVIDAVMSLAGEMAEHVRTPDEVLAHLDEVIGRIEALPDGEGRGSLTGVRDALAVLRERRAVLPIVKRYLDLKREKESLDFADQMAVAARLSGSVAHVGEVERARFRAVLLDEFQDTSEAQLSLLRSLFHGGSEPVALTAVGDPNQSIYGWRGASATTLARFPAELADETGPAAVLPLSTSWRNDALILDAANITAAPLAAAHVEPLTARPGAGGGSIAVARLASIEDEAAHVADWVASGWRSPSGRRTGRTAAVLCRRRSHFPFVIDALRARGLPVEVVGLGGLLMTPEIGDLVATLWVVQDPSRGDQLMRLLTGPVARLGTADLDGLWAWAKELHARPWRVGRAPAVQPMLALDTGRAEPERVQGAVALLEPDDDAGGSADAAERHTADLAADSADTATLVEALGELPRPGWVGHGGVTISDGALSRLSALSDVLAGLRRMTALPLVDLVSEAERAVGLDIEVLSRPEHTASTARVHLDAFADVAARFAMSSDRPTLAGFLGWLEAAREQERGLDAGHVETDADAVQVLTIHAAKGLEWDLVAVPALVESVFPDHKATTVGLVDGEWSCTGQPKDFGWLTGIDSVPYDLRGDRDGLPHLDWRGAPDRKALGRAVDDFALDGGAHAIAEERRLAYVAFTRARSAMLLSTHFWGATKKGLSVESRFLREIRLALGARLVTTTWAPDPEPVTDDKGRPVAPDNPFLAHAVAAEFPYDPMGARRVELARVVDRLVELGTSADLSVAVGDPRHDDLRLLLAEEAGRRGRGDVVVDVPRHLSASAVVSFARDPEAFAMTLRRPMPGPPAVAARQGTAFHAWIEQHYARAAIVDVFDLPGSADEEAASDVSLARLKELFLQSEWVDRMPEEIEMSIETIIDGIAVRGRIDAVFPRADGGWTVVDWKTGVRPSGREAEVRAVQLGAYALAYARLRGVDPSRVDAAFYYAAEGVTVRPEVPDEATLSGLLQTLPV</sequence>
<comment type="catalytic activity">
    <reaction evidence="11">
        <text>Couples ATP hydrolysis with the unwinding of duplex DNA by translocating in the 3'-5' direction.</text>
        <dbReference type="EC" id="5.6.2.4"/>
    </reaction>
</comment>
<dbReference type="GO" id="GO:0003677">
    <property type="term" value="F:DNA binding"/>
    <property type="evidence" value="ECO:0007669"/>
    <property type="project" value="UniProtKB-KW"/>
</dbReference>
<dbReference type="Pfam" id="PF12705">
    <property type="entry name" value="PDDEXK_1"/>
    <property type="match status" value="1"/>
</dbReference>
<protein>
    <recommendedName>
        <fullName evidence="12">DNA 3'-5' helicase</fullName>
        <ecNumber evidence="12">5.6.2.4</ecNumber>
    </recommendedName>
</protein>
<comment type="catalytic activity">
    <reaction evidence="13">
        <text>ATP + H2O = ADP + phosphate + H(+)</text>
        <dbReference type="Rhea" id="RHEA:13065"/>
        <dbReference type="ChEBI" id="CHEBI:15377"/>
        <dbReference type="ChEBI" id="CHEBI:15378"/>
        <dbReference type="ChEBI" id="CHEBI:30616"/>
        <dbReference type="ChEBI" id="CHEBI:43474"/>
        <dbReference type="ChEBI" id="CHEBI:456216"/>
        <dbReference type="EC" id="5.6.2.4"/>
    </reaction>
</comment>
<dbReference type="InterPro" id="IPR000212">
    <property type="entry name" value="DNA_helicase_UvrD/REP"/>
</dbReference>
<keyword evidence="7 14" id="KW-0067">ATP-binding</keyword>
<dbReference type="InterPro" id="IPR038726">
    <property type="entry name" value="PDDEXK_AddAB-type"/>
</dbReference>
<keyword evidence="8" id="KW-0238">DNA-binding</keyword>
<dbReference type="RefSeq" id="WP_245603822.1">
    <property type="nucleotide sequence ID" value="NZ_AWSA01000047.1"/>
</dbReference>
<dbReference type="Pfam" id="PF00580">
    <property type="entry name" value="UvrD-helicase"/>
    <property type="match status" value="1"/>
</dbReference>
<evidence type="ECO:0000259" key="16">
    <source>
        <dbReference type="PROSITE" id="PS51217"/>
    </source>
</evidence>
<dbReference type="eggNOG" id="COG2887">
    <property type="taxonomic scope" value="Bacteria"/>
</dbReference>
<evidence type="ECO:0000256" key="14">
    <source>
        <dbReference type="PROSITE-ProRule" id="PRU00560"/>
    </source>
</evidence>
<dbReference type="Proteomes" id="UP000019489">
    <property type="component" value="Unassembled WGS sequence"/>
</dbReference>
<dbReference type="InterPro" id="IPR027417">
    <property type="entry name" value="P-loop_NTPase"/>
</dbReference>
<evidence type="ECO:0000313" key="18">
    <source>
        <dbReference type="Proteomes" id="UP000019489"/>
    </source>
</evidence>
<dbReference type="Gene3D" id="3.90.320.10">
    <property type="match status" value="1"/>
</dbReference>
<dbReference type="SUPFAM" id="SSF52540">
    <property type="entry name" value="P-loop containing nucleoside triphosphate hydrolases"/>
    <property type="match status" value="1"/>
</dbReference>
<gene>
    <name evidence="17" type="ORF">N865_16320</name>
</gene>
<dbReference type="Gene3D" id="1.10.486.10">
    <property type="entry name" value="PCRA, domain 4"/>
    <property type="match status" value="1"/>
</dbReference>
<keyword evidence="9" id="KW-0234">DNA repair</keyword>
<keyword evidence="10" id="KW-0413">Isomerase</keyword>
<evidence type="ECO:0000256" key="11">
    <source>
        <dbReference type="ARBA" id="ARBA00034617"/>
    </source>
</evidence>
<dbReference type="CDD" id="cd17932">
    <property type="entry name" value="DEXQc_UvrD"/>
    <property type="match status" value="1"/>
</dbReference>
<evidence type="ECO:0000256" key="6">
    <source>
        <dbReference type="ARBA" id="ARBA00022839"/>
    </source>
</evidence>
<feature type="domain" description="UvrD-like helicase ATP-binding" evidence="15">
    <location>
        <begin position="17"/>
        <end position="355"/>
    </location>
</feature>
<dbReference type="InterPro" id="IPR011604">
    <property type="entry name" value="PDDEXK-like_dom_sf"/>
</dbReference>
<evidence type="ECO:0000256" key="10">
    <source>
        <dbReference type="ARBA" id="ARBA00023235"/>
    </source>
</evidence>
<keyword evidence="4 14" id="KW-0378">Hydrolase</keyword>
<keyword evidence="6" id="KW-0269">Exonuclease</keyword>
<evidence type="ECO:0000259" key="15">
    <source>
        <dbReference type="PROSITE" id="PS51198"/>
    </source>
</evidence>
<dbReference type="STRING" id="1386089.N865_16320"/>
<evidence type="ECO:0000256" key="4">
    <source>
        <dbReference type="ARBA" id="ARBA00022801"/>
    </source>
</evidence>
<dbReference type="eggNOG" id="COG0210">
    <property type="taxonomic scope" value="Bacteria"/>
</dbReference>
<dbReference type="AlphaFoldDB" id="W9G2S6"/>
<dbReference type="InterPro" id="IPR014017">
    <property type="entry name" value="DNA_helicase_UvrD-like_C"/>
</dbReference>
<dbReference type="GO" id="GO:0004527">
    <property type="term" value="F:exonuclease activity"/>
    <property type="evidence" value="ECO:0007669"/>
    <property type="project" value="UniProtKB-KW"/>
</dbReference>
<dbReference type="GO" id="GO:0033202">
    <property type="term" value="C:DNA helicase complex"/>
    <property type="evidence" value="ECO:0007669"/>
    <property type="project" value="TreeGrafter"/>
</dbReference>
<keyword evidence="3" id="KW-0227">DNA damage</keyword>
<dbReference type="GO" id="GO:0000725">
    <property type="term" value="P:recombinational repair"/>
    <property type="evidence" value="ECO:0007669"/>
    <property type="project" value="TreeGrafter"/>
</dbReference>
<dbReference type="PROSITE" id="PS51217">
    <property type="entry name" value="UVRD_HELICASE_CTER"/>
    <property type="match status" value="1"/>
</dbReference>
<evidence type="ECO:0000256" key="8">
    <source>
        <dbReference type="ARBA" id="ARBA00023125"/>
    </source>
</evidence>
<dbReference type="EMBL" id="AWSA01000047">
    <property type="protein sequence ID" value="EWT00305.1"/>
    <property type="molecule type" value="Genomic_DNA"/>
</dbReference>
<evidence type="ECO:0000256" key="5">
    <source>
        <dbReference type="ARBA" id="ARBA00022806"/>
    </source>
</evidence>
<comment type="caution">
    <text evidence="17">The sequence shown here is derived from an EMBL/GenBank/DDBJ whole genome shotgun (WGS) entry which is preliminary data.</text>
</comment>
<proteinExistence type="predicted"/>